<dbReference type="GO" id="GO:0005929">
    <property type="term" value="C:cilium"/>
    <property type="evidence" value="ECO:0007669"/>
    <property type="project" value="TreeGrafter"/>
</dbReference>
<keyword evidence="2" id="KW-0282">Flagellum</keyword>
<keyword evidence="3" id="KW-1185">Reference proteome</keyword>
<gene>
    <name evidence="2" type="ORF">BIW11_02799</name>
</gene>
<dbReference type="PANTHER" id="PTHR12969">
    <property type="entry name" value="NGD5/OSM-6/IFT52"/>
    <property type="match status" value="1"/>
</dbReference>
<dbReference type="GO" id="GO:0005814">
    <property type="term" value="C:centriole"/>
    <property type="evidence" value="ECO:0007669"/>
    <property type="project" value="TreeGrafter"/>
</dbReference>
<dbReference type="STRING" id="418985.A0A1V9XX98"/>
<dbReference type="InterPro" id="IPR048643">
    <property type="entry name" value="Itf52_C"/>
</dbReference>
<keyword evidence="2" id="KW-0966">Cell projection</keyword>
<evidence type="ECO:0000313" key="2">
    <source>
        <dbReference type="EMBL" id="OQR78071.1"/>
    </source>
</evidence>
<dbReference type="CDD" id="cd23683">
    <property type="entry name" value="IFT52_CTD"/>
    <property type="match status" value="1"/>
</dbReference>
<dbReference type="GO" id="GO:0060271">
    <property type="term" value="P:cilium assembly"/>
    <property type="evidence" value="ECO:0007669"/>
    <property type="project" value="TreeGrafter"/>
</dbReference>
<dbReference type="InterPro" id="IPR039975">
    <property type="entry name" value="IFT52"/>
</dbReference>
<organism evidence="2 3">
    <name type="scientific">Tropilaelaps mercedesae</name>
    <dbReference type="NCBI Taxonomy" id="418985"/>
    <lineage>
        <taxon>Eukaryota</taxon>
        <taxon>Metazoa</taxon>
        <taxon>Ecdysozoa</taxon>
        <taxon>Arthropoda</taxon>
        <taxon>Chelicerata</taxon>
        <taxon>Arachnida</taxon>
        <taxon>Acari</taxon>
        <taxon>Parasitiformes</taxon>
        <taxon>Mesostigmata</taxon>
        <taxon>Gamasina</taxon>
        <taxon>Dermanyssoidea</taxon>
        <taxon>Laelapidae</taxon>
        <taxon>Tropilaelaps</taxon>
    </lineage>
</organism>
<dbReference type="Gene3D" id="6.10.250.2800">
    <property type="match status" value="1"/>
</dbReference>
<dbReference type="OrthoDB" id="10259368at2759"/>
<evidence type="ECO:0000259" key="1">
    <source>
        <dbReference type="Pfam" id="PF21178"/>
    </source>
</evidence>
<reference evidence="2 3" key="1">
    <citation type="journal article" date="2017" name="Gigascience">
        <title>Draft genome of the honey bee ectoparasitic mite, Tropilaelaps mercedesae, is shaped by the parasitic life history.</title>
        <authorList>
            <person name="Dong X."/>
            <person name="Armstrong S.D."/>
            <person name="Xia D."/>
            <person name="Makepeace B.L."/>
            <person name="Darby A.C."/>
            <person name="Kadowaki T."/>
        </authorList>
    </citation>
    <scope>NUCLEOTIDE SEQUENCE [LARGE SCALE GENOMIC DNA]</scope>
    <source>
        <strain evidence="2">Wuxi-XJTLU</strain>
    </source>
</reference>
<comment type="caution">
    <text evidence="2">The sequence shown here is derived from an EMBL/GenBank/DDBJ whole genome shotgun (WGS) entry which is preliminary data.</text>
</comment>
<proteinExistence type="predicted"/>
<sequence>MERLAQLTNKCTDEDLEYYILEAGEIFGVFQNSSVKRQAAAVLDHIFTQVCEFKKLNQD</sequence>
<dbReference type="PANTHER" id="PTHR12969:SF7">
    <property type="entry name" value="INTRAFLAGELLAR TRANSPORT PROTEIN 52 HOMOLOG"/>
    <property type="match status" value="1"/>
</dbReference>
<name>A0A1V9XX98_9ACAR</name>
<protein>
    <submittedName>
        <fullName evidence="2">Intraflagellar transport protein 52-like</fullName>
    </submittedName>
</protein>
<dbReference type="GO" id="GO:0042073">
    <property type="term" value="P:intraciliary transport"/>
    <property type="evidence" value="ECO:0007669"/>
    <property type="project" value="TreeGrafter"/>
</dbReference>
<dbReference type="Proteomes" id="UP000192247">
    <property type="component" value="Unassembled WGS sequence"/>
</dbReference>
<accession>A0A1V9XX98</accession>
<evidence type="ECO:0000313" key="3">
    <source>
        <dbReference type="Proteomes" id="UP000192247"/>
    </source>
</evidence>
<dbReference type="Pfam" id="PF21178">
    <property type="entry name" value="Itf52_C"/>
    <property type="match status" value="1"/>
</dbReference>
<dbReference type="AlphaFoldDB" id="A0A1V9XX98"/>
<keyword evidence="2" id="KW-0969">Cilium</keyword>
<dbReference type="GO" id="GO:0030992">
    <property type="term" value="C:intraciliary transport particle B"/>
    <property type="evidence" value="ECO:0007669"/>
    <property type="project" value="TreeGrafter"/>
</dbReference>
<feature type="domain" description="Intraflagellar transport protein 52 C-terminal" evidence="1">
    <location>
        <begin position="3"/>
        <end position="47"/>
    </location>
</feature>
<dbReference type="InParanoid" id="A0A1V9XX98"/>
<dbReference type="EMBL" id="MNPL01002664">
    <property type="protein sequence ID" value="OQR78071.1"/>
    <property type="molecule type" value="Genomic_DNA"/>
</dbReference>